<dbReference type="Pfam" id="PF04151">
    <property type="entry name" value="PPC"/>
    <property type="match status" value="1"/>
</dbReference>
<evidence type="ECO:0000259" key="2">
    <source>
        <dbReference type="Pfam" id="PF04151"/>
    </source>
</evidence>
<dbReference type="PROSITE" id="PS51257">
    <property type="entry name" value="PROKAR_LIPOPROTEIN"/>
    <property type="match status" value="1"/>
</dbReference>
<protein>
    <recommendedName>
        <fullName evidence="2">Peptidase C-terminal archaeal/bacterial domain-containing protein</fullName>
    </recommendedName>
</protein>
<dbReference type="EMBL" id="BJUS01000033">
    <property type="protein sequence ID" value="GEK73970.1"/>
    <property type="molecule type" value="Genomic_DNA"/>
</dbReference>
<dbReference type="Proteomes" id="UP000321121">
    <property type="component" value="Unassembled WGS sequence"/>
</dbReference>
<evidence type="ECO:0000256" key="1">
    <source>
        <dbReference type="SAM" id="MobiDB-lite"/>
    </source>
</evidence>
<dbReference type="Gene3D" id="2.60.120.380">
    <property type="match status" value="2"/>
</dbReference>
<evidence type="ECO:0000313" key="4">
    <source>
        <dbReference type="Proteomes" id="UP000321121"/>
    </source>
</evidence>
<comment type="caution">
    <text evidence="3">The sequence shown here is derived from an EMBL/GenBank/DDBJ whole genome shotgun (WGS) entry which is preliminary data.</text>
</comment>
<sequence length="571" mass="60375">MDTQGIRKHATPGRLLAGLVGLTLLAGCGDDEARFVSAPEMQAGDSLEGELTSTSPVNLNNGTRYSAHWMCGSGEAESYRYTLDAPFAASLAAFDDQGRWIGSAESGPDGEPAILLSAAEAQRCTLVVINGQDGAAFGPYTLAAEATGDEDGLQADRPLVGRLDDGSAEHSLSLDAPAHLNLALSGEEGLDMHLVGEGVNQRAESCAPGELRLDAYLEPGDYRVQLGQAAKPNVAATECDSQVLSTGGAYQLVAEQRDLSDGRRNGGPLRDGDRITGTLEGESTNHYTLHLDEPSEVTLDLGSTAFDTVLHLSGNDTQISDDDGGGGTDSRIQTVLMAGDYRVEVASYGGNRGDYAIELRRSEFDGEFRNDGPIASGEEVRGQYVGVAENRYRFTVEETAEVSLALDSQDFDPMLYLQGEGVELTDDDSGGDRNSLINTVLQPGDYTLEVQSYSGSGVYTLRAGSNAFEGRMSDGGQVGTGDTVYGQLAVGSRLDYQLVVEEERDVVLESTSSAVDTVMRLTGNGVNEQNDDAPGLGLGSRITRHLQPGTYDVEISAFGSSSGMVRLFIGE</sequence>
<name>A0ABQ0U6D0_9GAMM</name>
<dbReference type="RefSeq" id="WP_146909604.1">
    <property type="nucleotide sequence ID" value="NZ_BJUS01000033.1"/>
</dbReference>
<keyword evidence="4" id="KW-1185">Reference proteome</keyword>
<organism evidence="3 4">
    <name type="scientific">Halomonas halophila</name>
    <dbReference type="NCBI Taxonomy" id="29573"/>
    <lineage>
        <taxon>Bacteria</taxon>
        <taxon>Pseudomonadati</taxon>
        <taxon>Pseudomonadota</taxon>
        <taxon>Gammaproteobacteria</taxon>
        <taxon>Oceanospirillales</taxon>
        <taxon>Halomonadaceae</taxon>
        <taxon>Halomonas</taxon>
    </lineage>
</organism>
<gene>
    <name evidence="3" type="ORF">HHA04nite_25140</name>
</gene>
<dbReference type="SUPFAM" id="SSF89260">
    <property type="entry name" value="Collagen-binding domain"/>
    <property type="match status" value="1"/>
</dbReference>
<evidence type="ECO:0000313" key="3">
    <source>
        <dbReference type="EMBL" id="GEK73970.1"/>
    </source>
</evidence>
<dbReference type="InterPro" id="IPR007280">
    <property type="entry name" value="Peptidase_C_arc/bac"/>
</dbReference>
<reference evidence="3 4" key="1">
    <citation type="submission" date="2019-07" db="EMBL/GenBank/DDBJ databases">
        <title>Whole genome shotgun sequence of Halomonas halophila NBRC 102604.</title>
        <authorList>
            <person name="Hosoyama A."/>
            <person name="Uohara A."/>
            <person name="Ohji S."/>
            <person name="Ichikawa N."/>
        </authorList>
    </citation>
    <scope>NUCLEOTIDE SEQUENCE [LARGE SCALE GENOMIC DNA]</scope>
    <source>
        <strain evidence="3 4">NBRC 102604</strain>
    </source>
</reference>
<feature type="region of interest" description="Disordered" evidence="1">
    <location>
        <begin position="260"/>
        <end position="280"/>
    </location>
</feature>
<proteinExistence type="predicted"/>
<feature type="domain" description="Peptidase C-terminal archaeal/bacterial" evidence="2">
    <location>
        <begin position="390"/>
        <end position="452"/>
    </location>
</feature>
<feature type="compositionally biased region" description="Basic and acidic residues" evidence="1">
    <location>
        <begin position="260"/>
        <end position="274"/>
    </location>
</feature>
<accession>A0ABQ0U6D0</accession>